<keyword evidence="9" id="KW-0624">Polysaccharide degradation</keyword>
<evidence type="ECO:0000256" key="3">
    <source>
        <dbReference type="ARBA" id="ARBA00012590"/>
    </source>
</evidence>
<protein>
    <recommendedName>
        <fullName evidence="3">endo-1,4-beta-xylanase</fullName>
        <ecNumber evidence="3">3.2.1.8</ecNumber>
    </recommendedName>
</protein>
<dbReference type="InterPro" id="IPR044846">
    <property type="entry name" value="GH10"/>
</dbReference>
<keyword evidence="8" id="KW-0326">Glycosidase</keyword>
<dbReference type="PROSITE" id="PS51760">
    <property type="entry name" value="GH10_2"/>
    <property type="match status" value="1"/>
</dbReference>
<evidence type="ECO:0000256" key="2">
    <source>
        <dbReference type="ARBA" id="ARBA00007495"/>
    </source>
</evidence>
<dbReference type="AlphaFoldDB" id="A0A4T0BF09"/>
<dbReference type="SUPFAM" id="SSF51445">
    <property type="entry name" value="(Trans)glycosidases"/>
    <property type="match status" value="1"/>
</dbReference>
<dbReference type="PANTHER" id="PTHR31490">
    <property type="entry name" value="GLYCOSYL HYDROLASE"/>
    <property type="match status" value="1"/>
</dbReference>
<dbReference type="GO" id="GO:0031176">
    <property type="term" value="F:endo-1,4-beta-xylanase activity"/>
    <property type="evidence" value="ECO:0007669"/>
    <property type="project" value="UniProtKB-EC"/>
</dbReference>
<organism evidence="12 13">
    <name type="scientific">Aureobasidium pullulans</name>
    <name type="common">Black yeast</name>
    <name type="synonym">Pullularia pullulans</name>
    <dbReference type="NCBI Taxonomy" id="5580"/>
    <lineage>
        <taxon>Eukaryota</taxon>
        <taxon>Fungi</taxon>
        <taxon>Dikarya</taxon>
        <taxon>Ascomycota</taxon>
        <taxon>Pezizomycotina</taxon>
        <taxon>Dothideomycetes</taxon>
        <taxon>Dothideomycetidae</taxon>
        <taxon>Dothideales</taxon>
        <taxon>Saccotheciaceae</taxon>
        <taxon>Aureobasidium</taxon>
    </lineage>
</organism>
<name>A0A4T0BF09_AURPU</name>
<evidence type="ECO:0000256" key="10">
    <source>
        <dbReference type="SAM" id="SignalP"/>
    </source>
</evidence>
<evidence type="ECO:0000256" key="6">
    <source>
        <dbReference type="ARBA" id="ARBA00022801"/>
    </source>
</evidence>
<dbReference type="GO" id="GO:0045493">
    <property type="term" value="P:xylan catabolic process"/>
    <property type="evidence" value="ECO:0007669"/>
    <property type="project" value="UniProtKB-KW"/>
</dbReference>
<keyword evidence="4" id="KW-0858">Xylan degradation</keyword>
<dbReference type="EC" id="3.2.1.8" evidence="3"/>
<keyword evidence="6 12" id="KW-0378">Hydrolase</keyword>
<feature type="signal peptide" evidence="10">
    <location>
        <begin position="1"/>
        <end position="22"/>
    </location>
</feature>
<dbReference type="PROSITE" id="PS51257">
    <property type="entry name" value="PROKAR_LIPOPROTEIN"/>
    <property type="match status" value="1"/>
</dbReference>
<comment type="catalytic activity">
    <reaction evidence="1">
        <text>Endohydrolysis of (1-&gt;4)-beta-D-xylosidic linkages in xylans.</text>
        <dbReference type="EC" id="3.2.1.8"/>
    </reaction>
</comment>
<dbReference type="InterPro" id="IPR001000">
    <property type="entry name" value="GH10_dom"/>
</dbReference>
<dbReference type="Proteomes" id="UP000308724">
    <property type="component" value="Unassembled WGS sequence"/>
</dbReference>
<evidence type="ECO:0000256" key="8">
    <source>
        <dbReference type="ARBA" id="ARBA00023295"/>
    </source>
</evidence>
<comment type="similarity">
    <text evidence="2">Belongs to the glycosyl hydrolase 10 (cellulase F) family.</text>
</comment>
<evidence type="ECO:0000259" key="11">
    <source>
        <dbReference type="PROSITE" id="PS51760"/>
    </source>
</evidence>
<evidence type="ECO:0000256" key="5">
    <source>
        <dbReference type="ARBA" id="ARBA00022729"/>
    </source>
</evidence>
<evidence type="ECO:0000256" key="9">
    <source>
        <dbReference type="ARBA" id="ARBA00023326"/>
    </source>
</evidence>
<evidence type="ECO:0000313" key="12">
    <source>
        <dbReference type="EMBL" id="TIA32900.1"/>
    </source>
</evidence>
<feature type="domain" description="GH10" evidence="11">
    <location>
        <begin position="25"/>
        <end position="331"/>
    </location>
</feature>
<reference evidence="12 13" key="1">
    <citation type="submission" date="2018-10" db="EMBL/GenBank/DDBJ databases">
        <title>Fifty Aureobasidium pullulans genomes reveal a recombining polyextremotolerant generalist.</title>
        <authorList>
            <person name="Gostincar C."/>
            <person name="Turk M."/>
            <person name="Zajc J."/>
            <person name="Gunde-Cimerman N."/>
        </authorList>
    </citation>
    <scope>NUCLEOTIDE SEQUENCE [LARGE SCALE GENOMIC DNA]</scope>
    <source>
        <strain evidence="12 13">EXF-1645</strain>
    </source>
</reference>
<accession>A0A4T0BF09</accession>
<comment type="caution">
    <text evidence="12">The sequence shown here is derived from an EMBL/GenBank/DDBJ whole genome shotgun (WGS) entry which is preliminary data.</text>
</comment>
<evidence type="ECO:0000256" key="7">
    <source>
        <dbReference type="ARBA" id="ARBA00023277"/>
    </source>
</evidence>
<dbReference type="EMBL" id="QZBZ01000217">
    <property type="protein sequence ID" value="TIA32900.1"/>
    <property type="molecule type" value="Genomic_DNA"/>
</dbReference>
<dbReference type="PANTHER" id="PTHR31490:SF88">
    <property type="entry name" value="BETA-XYLANASE"/>
    <property type="match status" value="1"/>
</dbReference>
<dbReference type="InterPro" id="IPR017853">
    <property type="entry name" value="GH"/>
</dbReference>
<evidence type="ECO:0000313" key="13">
    <source>
        <dbReference type="Proteomes" id="UP000308724"/>
    </source>
</evidence>
<keyword evidence="5 10" id="KW-0732">Signal</keyword>
<evidence type="ECO:0000256" key="1">
    <source>
        <dbReference type="ARBA" id="ARBA00000681"/>
    </source>
</evidence>
<keyword evidence="7" id="KW-0119">Carbohydrate metabolism</keyword>
<dbReference type="Gene3D" id="3.20.20.80">
    <property type="entry name" value="Glycosidases"/>
    <property type="match status" value="1"/>
</dbReference>
<evidence type="ECO:0000256" key="4">
    <source>
        <dbReference type="ARBA" id="ARBA00022651"/>
    </source>
</evidence>
<gene>
    <name evidence="12" type="ORF">D6C78_07918</name>
</gene>
<feature type="chain" id="PRO_5020728800" description="endo-1,4-beta-xylanase" evidence="10">
    <location>
        <begin position="23"/>
        <end position="371"/>
    </location>
</feature>
<dbReference type="Pfam" id="PF00331">
    <property type="entry name" value="Glyco_hydro_10"/>
    <property type="match status" value="1"/>
</dbReference>
<proteinExistence type="inferred from homology"/>
<dbReference type="SMART" id="SM00633">
    <property type="entry name" value="Glyco_10"/>
    <property type="match status" value="1"/>
</dbReference>
<sequence length="371" mass="40681">MKNINIVALGAALLSAVMGSTACGNAGTTTLRQTAAQKDILIGSGAINPTYLDDARFATILSQQFKSLSPENELKWNFFHPNQHYYNWTALDCLVGFAEANDMVVKGHGLISNCCNPDYLLNITEPARFRAAMVDHFNAVMHRYKGKMDRWDVVTEAIQTMGGGLSNNTFLKVLGPGYIADAFRIARAADADTKLFINEGLVESLPGKRQELYNLVAGLVGAKVPIDGVALQMHITDVAPTPGVITNITNSYTALGLEVTIAEMDVHTLNKTLETEIYEAVIREALDAGITDISFWGFTDKHAYTWLPGAKPLMFNEEYNAKGAYYATHAALTDFVINNKRSSVGILKILCTCRYLSETGMHLDRRIAQCI</sequence>